<protein>
    <submittedName>
        <fullName evidence="1">Type VI secretion system tip protein VgrG</fullName>
    </submittedName>
</protein>
<keyword evidence="2" id="KW-1185">Reference proteome</keyword>
<feature type="non-terminal residue" evidence="1">
    <location>
        <position position="295"/>
    </location>
</feature>
<dbReference type="Proteomes" id="UP000265619">
    <property type="component" value="Unassembled WGS sequence"/>
</dbReference>
<dbReference type="NCBIfam" id="TIGR01646">
    <property type="entry name" value="vgr_GE"/>
    <property type="match status" value="1"/>
</dbReference>
<dbReference type="InterPro" id="IPR006533">
    <property type="entry name" value="T6SS_Vgr_RhsGE"/>
</dbReference>
<reference evidence="1 2" key="1">
    <citation type="submission" date="2018-09" db="EMBL/GenBank/DDBJ databases">
        <title>Acidovorax cavernicola nov. sp. isolated from Gruta de las Maravillas (Aracena, Spain).</title>
        <authorList>
            <person name="Jurado V."/>
            <person name="Gutierrez-Patricio S."/>
            <person name="Gonzalez-Pimentel J.L."/>
            <person name="Miller A.Z."/>
            <person name="Laiz L."/>
            <person name="Saiz-Jimenez C."/>
        </authorList>
    </citation>
    <scope>NUCLEOTIDE SEQUENCE [LARGE SCALE GENOMIC DNA]</scope>
    <source>
        <strain evidence="1 2">1011MAR4D40.2</strain>
    </source>
</reference>
<dbReference type="Gene3D" id="3.55.50.10">
    <property type="entry name" value="Baseplate protein-like domains"/>
    <property type="match status" value="1"/>
</dbReference>
<dbReference type="AlphaFoldDB" id="A0A9X8CZC4"/>
<accession>A0A9X8CZC4</accession>
<evidence type="ECO:0000313" key="2">
    <source>
        <dbReference type="Proteomes" id="UP000265619"/>
    </source>
</evidence>
<proteinExistence type="predicted"/>
<dbReference type="Gene3D" id="4.10.220.110">
    <property type="match status" value="1"/>
</dbReference>
<sequence>MPRTLSVSSAAIPVVLGQAALEPVRLSGHEGLNGLFAYELLLKTPDALALSGVSLTADFDLDAFIGREISCEIELDGSTVGPRQINALITDAALWGEEGRHLQYKLTLRPWLHLATLRTDCRIFQDLDVVQILDALLSGYAFPVDKRLLEHYPVRDYQTQFNESDFAFFVRLCQEWGISYHFEHSQGKHRLVLSDAMGAYAGCDPLYAKVEYHAPGWKIDAEYIHSFVPAHSLTSGAYATRDYDYTRPRADLSVSRLDPRLTGQAGSEVYQWHAEAGGSHYAQPHAGAGAGAGSS</sequence>
<gene>
    <name evidence="1" type="primary">vgrG</name>
    <name evidence="1" type="ORF">D3H34_29215</name>
</gene>
<evidence type="ECO:0000313" key="1">
    <source>
        <dbReference type="EMBL" id="RIX73546.1"/>
    </source>
</evidence>
<dbReference type="OrthoDB" id="1907165at2"/>
<name>A0A9X8CZC4_9BURK</name>
<comment type="caution">
    <text evidence="1">The sequence shown here is derived from an EMBL/GenBank/DDBJ whole genome shotgun (WGS) entry which is preliminary data.</text>
</comment>
<dbReference type="Pfam" id="PF05954">
    <property type="entry name" value="Phage_GPD"/>
    <property type="match status" value="1"/>
</dbReference>
<dbReference type="Gene3D" id="2.30.110.50">
    <property type="match status" value="1"/>
</dbReference>
<dbReference type="SUPFAM" id="SSF69279">
    <property type="entry name" value="Phage tail proteins"/>
    <property type="match status" value="2"/>
</dbReference>
<dbReference type="EMBL" id="QXMN01000063">
    <property type="protein sequence ID" value="RIX73546.1"/>
    <property type="molecule type" value="Genomic_DNA"/>
</dbReference>
<organism evidence="1 2">
    <name type="scientific">Acidovorax cavernicola</name>
    <dbReference type="NCBI Taxonomy" id="1675792"/>
    <lineage>
        <taxon>Bacteria</taxon>
        <taxon>Pseudomonadati</taxon>
        <taxon>Pseudomonadota</taxon>
        <taxon>Betaproteobacteria</taxon>
        <taxon>Burkholderiales</taxon>
        <taxon>Comamonadaceae</taxon>
        <taxon>Acidovorax</taxon>
    </lineage>
</organism>